<accession>A0ACC2VJA9</accession>
<evidence type="ECO:0000313" key="2">
    <source>
        <dbReference type="Proteomes" id="UP001230649"/>
    </source>
</evidence>
<keyword evidence="2" id="KW-1185">Reference proteome</keyword>
<sequence>MSDSQKVNLLLINGPNLNLLGTREPSVYGSQTLDDVHALARETAAKHDVSVMTFQSNHEGAIIDRIHQAREEGVKGILINPGAYTHTSVGLRDALLGVSIPFIEIHISNPHSREPFRHHSYLSDKAIAVIAGLGVSGYEYGIDFLCRKFAPKV</sequence>
<dbReference type="Proteomes" id="UP001230649">
    <property type="component" value="Unassembled WGS sequence"/>
</dbReference>
<comment type="caution">
    <text evidence="1">The sequence shown here is derived from an EMBL/GenBank/DDBJ whole genome shotgun (WGS) entry which is preliminary data.</text>
</comment>
<evidence type="ECO:0000313" key="1">
    <source>
        <dbReference type="EMBL" id="KAJ9099473.1"/>
    </source>
</evidence>
<proteinExistence type="predicted"/>
<protein>
    <submittedName>
        <fullName evidence="1">Uncharacterized protein</fullName>
    </submittedName>
</protein>
<name>A0ACC2VJA9_9TREE</name>
<reference evidence="1" key="1">
    <citation type="submission" date="2023-04" db="EMBL/GenBank/DDBJ databases">
        <title>Draft Genome sequencing of Naganishia species isolated from polar environments using Oxford Nanopore Technology.</title>
        <authorList>
            <person name="Leo P."/>
            <person name="Venkateswaran K."/>
        </authorList>
    </citation>
    <scope>NUCLEOTIDE SEQUENCE</scope>
    <source>
        <strain evidence="1">MNA-CCFEE 5262</strain>
    </source>
</reference>
<organism evidence="1 2">
    <name type="scientific">Naganishia adeliensis</name>
    <dbReference type="NCBI Taxonomy" id="92952"/>
    <lineage>
        <taxon>Eukaryota</taxon>
        <taxon>Fungi</taxon>
        <taxon>Dikarya</taxon>
        <taxon>Basidiomycota</taxon>
        <taxon>Agaricomycotina</taxon>
        <taxon>Tremellomycetes</taxon>
        <taxon>Filobasidiales</taxon>
        <taxon>Filobasidiaceae</taxon>
        <taxon>Naganishia</taxon>
    </lineage>
</organism>
<gene>
    <name evidence="1" type="ORF">QFC20_005684</name>
</gene>
<dbReference type="EMBL" id="JASBWS010000083">
    <property type="protein sequence ID" value="KAJ9099473.1"/>
    <property type="molecule type" value="Genomic_DNA"/>
</dbReference>